<feature type="region of interest" description="Disordered" evidence="1">
    <location>
        <begin position="68"/>
        <end position="90"/>
    </location>
</feature>
<dbReference type="Proteomes" id="UP000467840">
    <property type="component" value="Chromosome 3"/>
</dbReference>
<keyword evidence="2" id="KW-0812">Transmembrane</keyword>
<feature type="compositionally biased region" description="Basic and acidic residues" evidence="1">
    <location>
        <begin position="279"/>
        <end position="290"/>
    </location>
</feature>
<evidence type="ECO:0000313" key="3">
    <source>
        <dbReference type="EMBL" id="KAF2286489.1"/>
    </source>
</evidence>
<dbReference type="SUPFAM" id="SSF117991">
    <property type="entry name" value="YbeD/HP0495-like"/>
    <property type="match status" value="1"/>
</dbReference>
<evidence type="ECO:0000256" key="2">
    <source>
        <dbReference type="SAM" id="Phobius"/>
    </source>
</evidence>
<dbReference type="AlphaFoldDB" id="A0A6A6KG46"/>
<dbReference type="PANTHER" id="PTHR34782:SF1">
    <property type="entry name" value="PHOSPHORIBOSYLFORMYLGLYCINAMIDINE SYNTHASE"/>
    <property type="match status" value="1"/>
</dbReference>
<dbReference type="EMBL" id="JAAGAX010000017">
    <property type="protein sequence ID" value="KAF2286489.1"/>
    <property type="molecule type" value="Genomic_DNA"/>
</dbReference>
<dbReference type="Pfam" id="PF04359">
    <property type="entry name" value="DUF493"/>
    <property type="match status" value="1"/>
</dbReference>
<dbReference type="InterPro" id="IPR027471">
    <property type="entry name" value="YbeD-like_sf"/>
</dbReference>
<feature type="transmembrane region" description="Helical" evidence="2">
    <location>
        <begin position="226"/>
        <end position="250"/>
    </location>
</feature>
<dbReference type="Gene3D" id="3.30.70.260">
    <property type="match status" value="1"/>
</dbReference>
<sequence length="524" mass="58301">MACRTLVRCSVFITEPWRPLHYQNRSLYSLPSRTAASGFSSLKSSCGFCRRSIRARDFHCARPSHLNCSASSGDNTSPASEDEQDQEPPQEAVLKAISGVEVGREVGQTTNVVIGGTVTDDSTNEWLALDQKVNSYPTVRGFTAIGTGGDDFVQAMVVAVESVIQQPIPEGHVKQKVSSRGKYVSVNIGPVQVVSSEQDMIEGRLEEPQASISNNSPMQNGRPSSMVFKACLIIVFCSFLFSLISFARVICVHQVPSICNGIVEEGDTVDFTNLSINKESSDSTRDEKRNNSPKNLASKESSSSPPYTRSLSDLDKTQLEASRLLDILSKKTSFQGNFISIPEIQAQNRALKQTGLTEDDYLVIFMPSYRDAMVMIGESYPFFKGNYYMTILCEEVDTIREFATHKESKVIPMPETWLDLRIKGSQLSQYFRRKCKYTPKGLFSYPVVVNDSRYSMHWISEAHRNSWHVLLDATGLVFGEDRLALALHRPDFVLCTLDNTHGQPSKITCLLVRKLSFDTSAALT</sequence>
<name>A0A6A6KG46_HEVBR</name>
<feature type="compositionally biased region" description="Polar residues" evidence="1">
    <location>
        <begin position="68"/>
        <end position="79"/>
    </location>
</feature>
<feature type="region of interest" description="Disordered" evidence="1">
    <location>
        <begin position="279"/>
        <end position="311"/>
    </location>
</feature>
<evidence type="ECO:0008006" key="5">
    <source>
        <dbReference type="Google" id="ProtNLM"/>
    </source>
</evidence>
<dbReference type="InterPro" id="IPR007454">
    <property type="entry name" value="UPF0250_YbeD-like"/>
</dbReference>
<evidence type="ECO:0000313" key="4">
    <source>
        <dbReference type="Proteomes" id="UP000467840"/>
    </source>
</evidence>
<proteinExistence type="predicted"/>
<evidence type="ECO:0000256" key="1">
    <source>
        <dbReference type="SAM" id="MobiDB-lite"/>
    </source>
</evidence>
<gene>
    <name evidence="3" type="ORF">GH714_017308</name>
</gene>
<keyword evidence="2" id="KW-1133">Transmembrane helix</keyword>
<organism evidence="3 4">
    <name type="scientific">Hevea brasiliensis</name>
    <name type="common">Para rubber tree</name>
    <name type="synonym">Siphonia brasiliensis</name>
    <dbReference type="NCBI Taxonomy" id="3981"/>
    <lineage>
        <taxon>Eukaryota</taxon>
        <taxon>Viridiplantae</taxon>
        <taxon>Streptophyta</taxon>
        <taxon>Embryophyta</taxon>
        <taxon>Tracheophyta</taxon>
        <taxon>Spermatophyta</taxon>
        <taxon>Magnoliopsida</taxon>
        <taxon>eudicotyledons</taxon>
        <taxon>Gunneridae</taxon>
        <taxon>Pentapetalae</taxon>
        <taxon>rosids</taxon>
        <taxon>fabids</taxon>
        <taxon>Malpighiales</taxon>
        <taxon>Euphorbiaceae</taxon>
        <taxon>Crotonoideae</taxon>
        <taxon>Micrandreae</taxon>
        <taxon>Hevea</taxon>
    </lineage>
</organism>
<keyword evidence="2" id="KW-0472">Membrane</keyword>
<feature type="compositionally biased region" description="Low complexity" evidence="1">
    <location>
        <begin position="292"/>
        <end position="311"/>
    </location>
</feature>
<keyword evidence="4" id="KW-1185">Reference proteome</keyword>
<protein>
    <recommendedName>
        <fullName evidence="5">Aminotransferase class V domain-containing protein</fullName>
    </recommendedName>
</protein>
<dbReference type="PANTHER" id="PTHR34782">
    <property type="entry name" value="PHOSPHORIBOSYLFORMYLGLYCINAMIDINE SYNTHASE"/>
    <property type="match status" value="1"/>
</dbReference>
<comment type="caution">
    <text evidence="3">The sequence shown here is derived from an EMBL/GenBank/DDBJ whole genome shotgun (WGS) entry which is preliminary data.</text>
</comment>
<accession>A0A6A6KG46</accession>
<reference evidence="3 4" key="1">
    <citation type="journal article" date="2020" name="Mol. Plant">
        <title>The Chromosome-Based Rubber Tree Genome Provides New Insights into Spurge Genome Evolution and Rubber Biosynthesis.</title>
        <authorList>
            <person name="Liu J."/>
            <person name="Shi C."/>
            <person name="Shi C.C."/>
            <person name="Li W."/>
            <person name="Zhang Q.J."/>
            <person name="Zhang Y."/>
            <person name="Li K."/>
            <person name="Lu H.F."/>
            <person name="Shi C."/>
            <person name="Zhu S.T."/>
            <person name="Xiao Z.Y."/>
            <person name="Nan H."/>
            <person name="Yue Y."/>
            <person name="Zhu X.G."/>
            <person name="Wu Y."/>
            <person name="Hong X.N."/>
            <person name="Fan G.Y."/>
            <person name="Tong Y."/>
            <person name="Zhang D."/>
            <person name="Mao C.L."/>
            <person name="Liu Y.L."/>
            <person name="Hao S.J."/>
            <person name="Liu W.Q."/>
            <person name="Lv M.Q."/>
            <person name="Zhang H.B."/>
            <person name="Liu Y."/>
            <person name="Hu-Tang G.R."/>
            <person name="Wang J.P."/>
            <person name="Wang J.H."/>
            <person name="Sun Y.H."/>
            <person name="Ni S.B."/>
            <person name="Chen W.B."/>
            <person name="Zhang X.C."/>
            <person name="Jiao Y.N."/>
            <person name="Eichler E.E."/>
            <person name="Li G.H."/>
            <person name="Liu X."/>
            <person name="Gao L.Z."/>
        </authorList>
    </citation>
    <scope>NUCLEOTIDE SEQUENCE [LARGE SCALE GENOMIC DNA]</scope>
    <source>
        <strain evidence="4">cv. GT1</strain>
        <tissue evidence="3">Leaf</tissue>
    </source>
</reference>